<sequence>MAFYIYHTEQFFQNIIRDSSANIQASLEEKEGSYEKFSISKNSGTRTIYSIKSESKLKKYQKNLLSNFFEYINISDQSYGFVKERSYKDYLQPHINNNLYKDRYYLRLDIKEFFESIKRETIKEELSFYFRLKDSKQTEEILKLVTDIVTLNDSIPQGAVTSPTLSNIIFRELDVKINAYCNQLGVVYTRYADDMLFSSFREHDKFAQPLIKVIYKILKTKGFKLNYKKTIKGKNQISLNGFIVGDNIRLSRKRKKDINNIIFHYYKSGKNIEQFLNSLSEVDLIYRHKNINSLGSLVNYLNGYRAFLIDWIPVNVSNDKISKHSKNIDTIEQIVERLENFKNSIRKLK</sequence>
<evidence type="ECO:0000313" key="11">
    <source>
        <dbReference type="EMBL" id="WEY85321.1"/>
    </source>
</evidence>
<evidence type="ECO:0000256" key="5">
    <source>
        <dbReference type="ARBA" id="ARBA00022842"/>
    </source>
</evidence>
<dbReference type="PRINTS" id="PR00866">
    <property type="entry name" value="RNADNAPOLMS"/>
</dbReference>
<evidence type="ECO:0000256" key="6">
    <source>
        <dbReference type="ARBA" id="ARBA00022918"/>
    </source>
</evidence>
<dbReference type="InterPro" id="IPR043502">
    <property type="entry name" value="DNA/RNA_pol_sf"/>
</dbReference>
<evidence type="ECO:0000256" key="2">
    <source>
        <dbReference type="ARBA" id="ARBA00022679"/>
    </source>
</evidence>
<comment type="similarity">
    <text evidence="8">Belongs to the bacterial reverse transcriptase family.</text>
</comment>
<keyword evidence="5" id="KW-0460">Magnesium</keyword>
<dbReference type="InterPro" id="IPR000123">
    <property type="entry name" value="Reverse_transcriptase_msDNA"/>
</dbReference>
<evidence type="ECO:0000259" key="10">
    <source>
        <dbReference type="PROSITE" id="PS50878"/>
    </source>
</evidence>
<evidence type="ECO:0000256" key="4">
    <source>
        <dbReference type="ARBA" id="ARBA00022723"/>
    </source>
</evidence>
<dbReference type="InterPro" id="IPR000477">
    <property type="entry name" value="RT_dom"/>
</dbReference>
<evidence type="ECO:0000256" key="8">
    <source>
        <dbReference type="ARBA" id="ARBA00034120"/>
    </source>
</evidence>
<dbReference type="GO" id="GO:0003723">
    <property type="term" value="F:RNA binding"/>
    <property type="evidence" value="ECO:0007669"/>
    <property type="project" value="InterPro"/>
</dbReference>
<reference evidence="11" key="1">
    <citation type="submission" date="2025-02" db="EMBL/GenBank/DDBJ databases">
        <title>Complete genome sequences of 52 Bacillus and Priestia strains isolated from West-African fermentations and 26 reference strains from the DSMZ collection.</title>
        <authorList>
            <person name="Wiedenbein E.S."/>
            <person name="Canoy T.S."/>
            <person name="Hui Y."/>
            <person name="Parkouda C."/>
            <person name="Dawende C."/>
            <person name="Ametefe E."/>
            <person name="Jespersen L."/>
            <person name="Nielsen D.S."/>
        </authorList>
    </citation>
    <scope>NUCLEOTIDE SEQUENCE</scope>
    <source>
        <strain evidence="11">PRO56</strain>
    </source>
</reference>
<evidence type="ECO:0000256" key="1">
    <source>
        <dbReference type="ARBA" id="ARBA00012493"/>
    </source>
</evidence>
<dbReference type="SUPFAM" id="SSF56672">
    <property type="entry name" value="DNA/RNA polymerases"/>
    <property type="match status" value="1"/>
</dbReference>
<keyword evidence="4" id="KW-0479">Metal-binding</keyword>
<organism evidence="11 12">
    <name type="scientific">Bacillus subtilis</name>
    <dbReference type="NCBI Taxonomy" id="1423"/>
    <lineage>
        <taxon>Bacteria</taxon>
        <taxon>Bacillati</taxon>
        <taxon>Bacillota</taxon>
        <taxon>Bacilli</taxon>
        <taxon>Bacillales</taxon>
        <taxon>Bacillaceae</taxon>
        <taxon>Bacillus</taxon>
    </lineage>
</organism>
<accession>A0AAX3RLK9</accession>
<keyword evidence="7" id="KW-0051">Antiviral defense</keyword>
<dbReference type="EC" id="2.7.7.49" evidence="1"/>
<dbReference type="PANTHER" id="PTHR34047">
    <property type="entry name" value="NUCLEAR INTRON MATURASE 1, MITOCHONDRIAL-RELATED"/>
    <property type="match status" value="1"/>
</dbReference>
<comment type="catalytic activity">
    <reaction evidence="9">
        <text>DNA(n) + a 2'-deoxyribonucleoside 5'-triphosphate = DNA(n+1) + diphosphate</text>
        <dbReference type="Rhea" id="RHEA:22508"/>
        <dbReference type="Rhea" id="RHEA-COMP:17339"/>
        <dbReference type="Rhea" id="RHEA-COMP:17340"/>
        <dbReference type="ChEBI" id="CHEBI:33019"/>
        <dbReference type="ChEBI" id="CHEBI:61560"/>
        <dbReference type="ChEBI" id="CHEBI:173112"/>
        <dbReference type="EC" id="2.7.7.49"/>
    </reaction>
</comment>
<name>A0AAX3RLK9_BACIU</name>
<dbReference type="PROSITE" id="PS50878">
    <property type="entry name" value="RT_POL"/>
    <property type="match status" value="1"/>
</dbReference>
<proteinExistence type="inferred from homology"/>
<feature type="domain" description="Reverse transcriptase" evidence="10">
    <location>
        <begin position="20"/>
        <end position="244"/>
    </location>
</feature>
<dbReference type="AlphaFoldDB" id="A0AAX3RLK9"/>
<dbReference type="Pfam" id="PF00078">
    <property type="entry name" value="RVT_1"/>
    <property type="match status" value="1"/>
</dbReference>
<dbReference type="GO" id="GO:0003964">
    <property type="term" value="F:RNA-directed DNA polymerase activity"/>
    <property type="evidence" value="ECO:0007669"/>
    <property type="project" value="UniProtKB-KW"/>
</dbReference>
<dbReference type="GO" id="GO:0051607">
    <property type="term" value="P:defense response to virus"/>
    <property type="evidence" value="ECO:0007669"/>
    <property type="project" value="UniProtKB-KW"/>
</dbReference>
<keyword evidence="6 11" id="KW-0695">RNA-directed DNA polymerase</keyword>
<evidence type="ECO:0000256" key="9">
    <source>
        <dbReference type="ARBA" id="ARBA00048173"/>
    </source>
</evidence>
<protein>
    <recommendedName>
        <fullName evidence="1">RNA-directed DNA polymerase</fullName>
        <ecNumber evidence="1">2.7.7.49</ecNumber>
    </recommendedName>
</protein>
<dbReference type="InterPro" id="IPR051083">
    <property type="entry name" value="GrpII_Intron_Splice-Mob/Def"/>
</dbReference>
<dbReference type="CDD" id="cd03487">
    <property type="entry name" value="RT_Bac_retron_II"/>
    <property type="match status" value="1"/>
</dbReference>
<keyword evidence="3 11" id="KW-0548">Nucleotidyltransferase</keyword>
<evidence type="ECO:0000313" key="12">
    <source>
        <dbReference type="Proteomes" id="UP001214898"/>
    </source>
</evidence>
<dbReference type="GO" id="GO:0046872">
    <property type="term" value="F:metal ion binding"/>
    <property type="evidence" value="ECO:0007669"/>
    <property type="project" value="UniProtKB-KW"/>
</dbReference>
<keyword evidence="2 11" id="KW-0808">Transferase</keyword>
<dbReference type="EMBL" id="CP120576">
    <property type="protein sequence ID" value="WEY85321.1"/>
    <property type="molecule type" value="Genomic_DNA"/>
</dbReference>
<dbReference type="Proteomes" id="UP001214898">
    <property type="component" value="Chromosome"/>
</dbReference>
<gene>
    <name evidence="11" type="ORF">P5633_03590</name>
</gene>
<evidence type="ECO:0000256" key="3">
    <source>
        <dbReference type="ARBA" id="ARBA00022695"/>
    </source>
</evidence>
<evidence type="ECO:0000256" key="7">
    <source>
        <dbReference type="ARBA" id="ARBA00023118"/>
    </source>
</evidence>